<dbReference type="GO" id="GO:0009316">
    <property type="term" value="C:3-isopropylmalate dehydratase complex"/>
    <property type="evidence" value="ECO:0007669"/>
    <property type="project" value="InterPro"/>
</dbReference>
<evidence type="ECO:0000256" key="3">
    <source>
        <dbReference type="ARBA" id="ARBA00004729"/>
    </source>
</evidence>
<reference evidence="12 13" key="1">
    <citation type="submission" date="2018-08" db="EMBL/GenBank/DDBJ databases">
        <title>Pseudooceanicola sediminis CY03 in the family Rhodobacteracea.</title>
        <authorList>
            <person name="Zhang Y.-J."/>
        </authorList>
    </citation>
    <scope>NUCLEOTIDE SEQUENCE [LARGE SCALE GENOMIC DNA]</scope>
    <source>
        <strain evidence="12 13">CY03</strain>
    </source>
</reference>
<evidence type="ECO:0000256" key="4">
    <source>
        <dbReference type="ARBA" id="ARBA00009845"/>
    </source>
</evidence>
<dbReference type="InterPro" id="IPR015928">
    <property type="entry name" value="Aconitase/3IPM_dehydase_swvl"/>
</dbReference>
<evidence type="ECO:0000256" key="1">
    <source>
        <dbReference type="ARBA" id="ARBA00000491"/>
    </source>
</evidence>
<dbReference type="NCBIfam" id="NF002458">
    <property type="entry name" value="PRK01641.1"/>
    <property type="match status" value="1"/>
</dbReference>
<name>A0A399J163_9RHOB</name>
<dbReference type="GO" id="GO:0009098">
    <property type="term" value="P:L-leucine biosynthetic process"/>
    <property type="evidence" value="ECO:0007669"/>
    <property type="project" value="UniProtKB-UniPathway"/>
</dbReference>
<dbReference type="CDD" id="cd01577">
    <property type="entry name" value="IPMI_Swivel"/>
    <property type="match status" value="1"/>
</dbReference>
<dbReference type="SUPFAM" id="SSF52016">
    <property type="entry name" value="LeuD/IlvD-like"/>
    <property type="match status" value="1"/>
</dbReference>
<evidence type="ECO:0000256" key="9">
    <source>
        <dbReference type="ARBA" id="ARBA00023239"/>
    </source>
</evidence>
<evidence type="ECO:0000313" key="13">
    <source>
        <dbReference type="Proteomes" id="UP000265848"/>
    </source>
</evidence>
<dbReference type="OrthoDB" id="9777465at2"/>
<dbReference type="InterPro" id="IPR033940">
    <property type="entry name" value="IPMI_Swivel"/>
</dbReference>
<dbReference type="InterPro" id="IPR004431">
    <property type="entry name" value="3-IsopropMal_deHydase_ssu"/>
</dbReference>
<evidence type="ECO:0000313" key="12">
    <source>
        <dbReference type="EMBL" id="RII37622.1"/>
    </source>
</evidence>
<dbReference type="EC" id="4.2.1.33" evidence="6"/>
<comment type="similarity">
    <text evidence="4">Belongs to the LeuD family. LeuD type 1 subfamily.</text>
</comment>
<evidence type="ECO:0000259" key="11">
    <source>
        <dbReference type="Pfam" id="PF00694"/>
    </source>
</evidence>
<comment type="subunit">
    <text evidence="5">Heterodimer of LeuC and LeuD.</text>
</comment>
<keyword evidence="8" id="KW-0028">Amino-acid biosynthesis</keyword>
<proteinExistence type="inferred from homology"/>
<dbReference type="AlphaFoldDB" id="A0A399J163"/>
<evidence type="ECO:0000256" key="8">
    <source>
        <dbReference type="ARBA" id="ARBA00022605"/>
    </source>
</evidence>
<feature type="domain" description="Aconitase A/isopropylmalate dehydratase small subunit swivel" evidence="11">
    <location>
        <begin position="1"/>
        <end position="122"/>
    </location>
</feature>
<dbReference type="RefSeq" id="WP_119400084.1">
    <property type="nucleotide sequence ID" value="NZ_QWJJ01000015.1"/>
</dbReference>
<evidence type="ECO:0000256" key="10">
    <source>
        <dbReference type="ARBA" id="ARBA00023304"/>
    </source>
</evidence>
<comment type="pathway">
    <text evidence="3">Amino-acid biosynthesis; L-leucine biosynthesis; L-leucine from 3-methyl-2-oxobutanoate: step 2/4.</text>
</comment>
<dbReference type="NCBIfam" id="TIGR00171">
    <property type="entry name" value="leuD"/>
    <property type="match status" value="1"/>
</dbReference>
<organism evidence="12 13">
    <name type="scientific">Pseudooceanicola sediminis</name>
    <dbReference type="NCBI Taxonomy" id="2211117"/>
    <lineage>
        <taxon>Bacteria</taxon>
        <taxon>Pseudomonadati</taxon>
        <taxon>Pseudomonadota</taxon>
        <taxon>Alphaproteobacteria</taxon>
        <taxon>Rhodobacterales</taxon>
        <taxon>Paracoccaceae</taxon>
        <taxon>Pseudooceanicola</taxon>
    </lineage>
</organism>
<comment type="function">
    <text evidence="2">Catalyzes the isomerization between 2-isopropylmalate and 3-isopropylmalate, via the formation of 2-isopropylmaleate.</text>
</comment>
<dbReference type="Gene3D" id="3.20.19.10">
    <property type="entry name" value="Aconitase, domain 4"/>
    <property type="match status" value="1"/>
</dbReference>
<dbReference type="InterPro" id="IPR050075">
    <property type="entry name" value="LeuD"/>
</dbReference>
<keyword evidence="9 12" id="KW-0456">Lyase</keyword>
<comment type="caution">
    <text evidence="12">The sequence shown here is derived from an EMBL/GenBank/DDBJ whole genome shotgun (WGS) entry which is preliminary data.</text>
</comment>
<sequence>MKPITTLCGAAAALPLGNVDTDQIIPARFMSRSRSEGYGEQCFHDLRFDGAGRPHSDFALNALPRPPAVLVAGDNFGCGSSREAAVYALLDYGVQAVVSSSFADIFRSNAGKNGLLTIQLAEAELSRILAALKADPGKDAEVDLPAQTLRIGEMETMTFDIDAGLKHRLLNGLDDLSATLQNEDQIATFEGRYFANAPWVRPDPRS</sequence>
<evidence type="ECO:0000256" key="2">
    <source>
        <dbReference type="ARBA" id="ARBA00002695"/>
    </source>
</evidence>
<dbReference type="EMBL" id="QWJJ01000015">
    <property type="protein sequence ID" value="RII37622.1"/>
    <property type="molecule type" value="Genomic_DNA"/>
</dbReference>
<keyword evidence="10" id="KW-0100">Branched-chain amino acid biosynthesis</keyword>
<keyword evidence="7" id="KW-0432">Leucine biosynthesis</keyword>
<keyword evidence="13" id="KW-1185">Reference proteome</keyword>
<dbReference type="PANTHER" id="PTHR43345:SF5">
    <property type="entry name" value="3-ISOPROPYLMALATE DEHYDRATASE SMALL SUBUNIT"/>
    <property type="match status" value="1"/>
</dbReference>
<dbReference type="PANTHER" id="PTHR43345">
    <property type="entry name" value="3-ISOPROPYLMALATE DEHYDRATASE SMALL SUBUNIT 2-RELATED-RELATED"/>
    <property type="match status" value="1"/>
</dbReference>
<protein>
    <recommendedName>
        <fullName evidence="6">3-isopropylmalate dehydratase</fullName>
        <ecNumber evidence="6">4.2.1.33</ecNumber>
    </recommendedName>
</protein>
<evidence type="ECO:0000256" key="7">
    <source>
        <dbReference type="ARBA" id="ARBA00022430"/>
    </source>
</evidence>
<evidence type="ECO:0000256" key="5">
    <source>
        <dbReference type="ARBA" id="ARBA00011271"/>
    </source>
</evidence>
<accession>A0A399J163</accession>
<dbReference type="Pfam" id="PF00694">
    <property type="entry name" value="Aconitase_C"/>
    <property type="match status" value="1"/>
</dbReference>
<evidence type="ECO:0000256" key="6">
    <source>
        <dbReference type="ARBA" id="ARBA00011998"/>
    </source>
</evidence>
<gene>
    <name evidence="12" type="primary">leuD</name>
    <name evidence="12" type="ORF">DL237_15930</name>
</gene>
<dbReference type="UniPathway" id="UPA00048">
    <property type="reaction ID" value="UER00071"/>
</dbReference>
<dbReference type="InterPro" id="IPR000573">
    <property type="entry name" value="AconitaseA/IPMdHydase_ssu_swvl"/>
</dbReference>
<comment type="catalytic activity">
    <reaction evidence="1">
        <text>(2R,3S)-3-isopropylmalate = (2S)-2-isopropylmalate</text>
        <dbReference type="Rhea" id="RHEA:32287"/>
        <dbReference type="ChEBI" id="CHEBI:1178"/>
        <dbReference type="ChEBI" id="CHEBI:35121"/>
        <dbReference type="EC" id="4.2.1.33"/>
    </reaction>
</comment>
<dbReference type="Proteomes" id="UP000265848">
    <property type="component" value="Unassembled WGS sequence"/>
</dbReference>
<dbReference type="GO" id="GO:0003861">
    <property type="term" value="F:3-isopropylmalate dehydratase activity"/>
    <property type="evidence" value="ECO:0007669"/>
    <property type="project" value="UniProtKB-EC"/>
</dbReference>